<dbReference type="SUPFAM" id="SSF53335">
    <property type="entry name" value="S-adenosyl-L-methionine-dependent methyltransferases"/>
    <property type="match status" value="1"/>
</dbReference>
<dbReference type="PANTHER" id="PTHR18895:SF74">
    <property type="entry name" value="MTRF1L RELEASE FACTOR GLUTAMINE METHYLTRANSFERASE"/>
    <property type="match status" value="1"/>
</dbReference>
<dbReference type="Gene3D" id="1.10.8.10">
    <property type="entry name" value="DNA helicase RuvA subunit, C-terminal domain"/>
    <property type="match status" value="1"/>
</dbReference>
<keyword evidence="3 8" id="KW-0808">Transferase</keyword>
<keyword evidence="2 8" id="KW-0489">Methyltransferase</keyword>
<dbReference type="InterPro" id="IPR029063">
    <property type="entry name" value="SAM-dependent_MTases_sf"/>
</dbReference>
<evidence type="ECO:0000259" key="7">
    <source>
        <dbReference type="Pfam" id="PF17827"/>
    </source>
</evidence>
<evidence type="ECO:0000256" key="2">
    <source>
        <dbReference type="ARBA" id="ARBA00022603"/>
    </source>
</evidence>
<dbReference type="InterPro" id="IPR019874">
    <property type="entry name" value="RF_methyltr_PrmC"/>
</dbReference>
<dbReference type="Gene3D" id="3.40.50.150">
    <property type="entry name" value="Vaccinia Virus protein VP39"/>
    <property type="match status" value="1"/>
</dbReference>
<dbReference type="PANTHER" id="PTHR18895">
    <property type="entry name" value="HEMK METHYLTRANSFERASE"/>
    <property type="match status" value="1"/>
</dbReference>
<name>A0A1J5R4W0_9ZZZZ</name>
<dbReference type="GO" id="GO:0003676">
    <property type="term" value="F:nucleic acid binding"/>
    <property type="evidence" value="ECO:0007669"/>
    <property type="project" value="InterPro"/>
</dbReference>
<accession>A0A1J5R4W0</accession>
<evidence type="ECO:0000259" key="6">
    <source>
        <dbReference type="Pfam" id="PF05175"/>
    </source>
</evidence>
<dbReference type="HAMAP" id="MF_02126">
    <property type="entry name" value="RF_methyltr_PrmC"/>
    <property type="match status" value="1"/>
</dbReference>
<evidence type="ECO:0000256" key="1">
    <source>
        <dbReference type="ARBA" id="ARBA00012771"/>
    </source>
</evidence>
<dbReference type="GO" id="GO:0102559">
    <property type="term" value="F:peptide chain release factor N(5)-glutamine methyltransferase activity"/>
    <property type="evidence" value="ECO:0007669"/>
    <property type="project" value="UniProtKB-EC"/>
</dbReference>
<dbReference type="AlphaFoldDB" id="A0A1J5R4W0"/>
<dbReference type="EC" id="2.1.1.297" evidence="1"/>
<dbReference type="InterPro" id="IPR050320">
    <property type="entry name" value="N5-glutamine_MTase"/>
</dbReference>
<dbReference type="Pfam" id="PF17827">
    <property type="entry name" value="PrmC_N"/>
    <property type="match status" value="1"/>
</dbReference>
<evidence type="ECO:0000313" key="8">
    <source>
        <dbReference type="EMBL" id="OIQ84763.1"/>
    </source>
</evidence>
<gene>
    <name evidence="8" type="primary">prmC_12</name>
    <name evidence="8" type="ORF">GALL_334090</name>
</gene>
<keyword evidence="4" id="KW-0949">S-adenosyl-L-methionine</keyword>
<protein>
    <recommendedName>
        <fullName evidence="1">peptide chain release factor N(5)-glutamine methyltransferase</fullName>
        <ecNumber evidence="1">2.1.1.297</ecNumber>
    </recommendedName>
</protein>
<feature type="domain" description="Release factor glutamine methyltransferase N-terminal" evidence="7">
    <location>
        <begin position="8"/>
        <end position="66"/>
    </location>
</feature>
<dbReference type="InterPro" id="IPR002052">
    <property type="entry name" value="DNA_methylase_N6_adenine_CS"/>
</dbReference>
<dbReference type="Pfam" id="PF05175">
    <property type="entry name" value="MTS"/>
    <property type="match status" value="1"/>
</dbReference>
<dbReference type="InterPro" id="IPR004556">
    <property type="entry name" value="HemK-like"/>
</dbReference>
<sequence length="279" mass="29251">MHTSEWLRHCGLARVDGLALLRDVAGLSHAALLAHPETPLATETLRHLEARAARLRAGEPLAYVLGWREFFGLRFAVSPAVLVPRPETELLVDFALARIAPGRGAAVLDLGTGSGAIAMAVAHARPHAAVWAVDASAEALAVAARNAQALLPADRAGGAPRLLLGDWYAALPPDAPRFDLILSNPPYVAQADPHLEALAHEPRLALVGSRASADGLADIRRIVAEAPAHLAPGGWLAIEHGYDQAEAVRALMRDAGLAEARSLPDLAGIARVTAGCLRA</sequence>
<dbReference type="CDD" id="cd02440">
    <property type="entry name" value="AdoMet_MTases"/>
    <property type="match status" value="1"/>
</dbReference>
<dbReference type="InterPro" id="IPR040758">
    <property type="entry name" value="PrmC_N"/>
</dbReference>
<dbReference type="NCBIfam" id="TIGR03534">
    <property type="entry name" value="RF_mod_PrmC"/>
    <property type="match status" value="1"/>
</dbReference>
<dbReference type="GO" id="GO:0032259">
    <property type="term" value="P:methylation"/>
    <property type="evidence" value="ECO:0007669"/>
    <property type="project" value="UniProtKB-KW"/>
</dbReference>
<dbReference type="InterPro" id="IPR007848">
    <property type="entry name" value="Small_mtfrase_dom"/>
</dbReference>
<proteinExistence type="inferred from homology"/>
<dbReference type="NCBIfam" id="TIGR00536">
    <property type="entry name" value="hemK_fam"/>
    <property type="match status" value="1"/>
</dbReference>
<dbReference type="EMBL" id="MLJW01000593">
    <property type="protein sequence ID" value="OIQ84763.1"/>
    <property type="molecule type" value="Genomic_DNA"/>
</dbReference>
<comment type="caution">
    <text evidence="8">The sequence shown here is derived from an EMBL/GenBank/DDBJ whole genome shotgun (WGS) entry which is preliminary data.</text>
</comment>
<dbReference type="PROSITE" id="PS00092">
    <property type="entry name" value="N6_MTASE"/>
    <property type="match status" value="1"/>
</dbReference>
<evidence type="ECO:0000256" key="5">
    <source>
        <dbReference type="ARBA" id="ARBA00048391"/>
    </source>
</evidence>
<evidence type="ECO:0000256" key="3">
    <source>
        <dbReference type="ARBA" id="ARBA00022679"/>
    </source>
</evidence>
<evidence type="ECO:0000256" key="4">
    <source>
        <dbReference type="ARBA" id="ARBA00022691"/>
    </source>
</evidence>
<feature type="domain" description="Methyltransferase small" evidence="6">
    <location>
        <begin position="103"/>
        <end position="195"/>
    </location>
</feature>
<reference evidence="8" key="1">
    <citation type="submission" date="2016-10" db="EMBL/GenBank/DDBJ databases">
        <title>Sequence of Gallionella enrichment culture.</title>
        <authorList>
            <person name="Poehlein A."/>
            <person name="Muehling M."/>
            <person name="Daniel R."/>
        </authorList>
    </citation>
    <scope>NUCLEOTIDE SEQUENCE</scope>
</reference>
<comment type="catalytic activity">
    <reaction evidence="5">
        <text>L-glutaminyl-[peptide chain release factor] + S-adenosyl-L-methionine = N(5)-methyl-L-glutaminyl-[peptide chain release factor] + S-adenosyl-L-homocysteine + H(+)</text>
        <dbReference type="Rhea" id="RHEA:42896"/>
        <dbReference type="Rhea" id="RHEA-COMP:10271"/>
        <dbReference type="Rhea" id="RHEA-COMP:10272"/>
        <dbReference type="ChEBI" id="CHEBI:15378"/>
        <dbReference type="ChEBI" id="CHEBI:30011"/>
        <dbReference type="ChEBI" id="CHEBI:57856"/>
        <dbReference type="ChEBI" id="CHEBI:59789"/>
        <dbReference type="ChEBI" id="CHEBI:61891"/>
        <dbReference type="EC" id="2.1.1.297"/>
    </reaction>
</comment>
<organism evidence="8">
    <name type="scientific">mine drainage metagenome</name>
    <dbReference type="NCBI Taxonomy" id="410659"/>
    <lineage>
        <taxon>unclassified sequences</taxon>
        <taxon>metagenomes</taxon>
        <taxon>ecological metagenomes</taxon>
    </lineage>
</organism>